<name>A0ABT9HCB1_9SPHN</name>
<dbReference type="RefSeq" id="WP_305930963.1">
    <property type="nucleotide sequence ID" value="NZ_JAVAIL010000007.1"/>
</dbReference>
<gene>
    <name evidence="1" type="ORF">Q9K01_15145</name>
</gene>
<accession>A0ABT9HCB1</accession>
<dbReference type="Proteomes" id="UP001235664">
    <property type="component" value="Unassembled WGS sequence"/>
</dbReference>
<keyword evidence="2" id="KW-1185">Reference proteome</keyword>
<comment type="caution">
    <text evidence="1">The sequence shown here is derived from an EMBL/GenBank/DDBJ whole genome shotgun (WGS) entry which is preliminary data.</text>
</comment>
<evidence type="ECO:0000313" key="2">
    <source>
        <dbReference type="Proteomes" id="UP001235664"/>
    </source>
</evidence>
<dbReference type="EMBL" id="JAVAIL010000007">
    <property type="protein sequence ID" value="MDP4540963.1"/>
    <property type="molecule type" value="Genomic_DNA"/>
</dbReference>
<evidence type="ECO:0000313" key="1">
    <source>
        <dbReference type="EMBL" id="MDP4540963.1"/>
    </source>
</evidence>
<protein>
    <submittedName>
        <fullName evidence="1">Uncharacterized protein</fullName>
    </submittedName>
</protein>
<proteinExistence type="predicted"/>
<sequence length="74" mass="8348">MKEHLFRAKLSRSAERILCMDPVVEELTPEQLAALHVMKHEVLASIHGVYLHIPAEIADKLLGGFLGRLSEEMQ</sequence>
<reference evidence="1 2" key="1">
    <citation type="submission" date="2023-08" db="EMBL/GenBank/DDBJ databases">
        <title>genomic of DY56.</title>
        <authorList>
            <person name="Wang Y."/>
        </authorList>
    </citation>
    <scope>NUCLEOTIDE SEQUENCE [LARGE SCALE GENOMIC DNA]</scope>
    <source>
        <strain evidence="1 2">DY56-A-20</strain>
    </source>
</reference>
<organism evidence="1 2">
    <name type="scientific">Qipengyuania benthica</name>
    <dbReference type="NCBI Taxonomy" id="3067651"/>
    <lineage>
        <taxon>Bacteria</taxon>
        <taxon>Pseudomonadati</taxon>
        <taxon>Pseudomonadota</taxon>
        <taxon>Alphaproteobacteria</taxon>
        <taxon>Sphingomonadales</taxon>
        <taxon>Erythrobacteraceae</taxon>
        <taxon>Qipengyuania</taxon>
    </lineage>
</organism>